<dbReference type="PANTHER" id="PTHR14196">
    <property type="entry name" value="ODD-SKIPPED - RELATED"/>
    <property type="match status" value="1"/>
</dbReference>
<feature type="compositionally biased region" description="Low complexity" evidence="10">
    <location>
        <begin position="494"/>
        <end position="514"/>
    </location>
</feature>
<feature type="domain" description="C2H2-type" evidence="11">
    <location>
        <begin position="618"/>
        <end position="654"/>
    </location>
</feature>
<dbReference type="FunFam" id="3.30.160.60:FF:000146">
    <property type="entry name" value="C2H2 type zinc finger protein"/>
    <property type="match status" value="1"/>
</dbReference>
<evidence type="ECO:0000313" key="12">
    <source>
        <dbReference type="EMBL" id="KAI5948971.1"/>
    </source>
</evidence>
<evidence type="ECO:0000256" key="4">
    <source>
        <dbReference type="ARBA" id="ARBA00022771"/>
    </source>
</evidence>
<evidence type="ECO:0000256" key="3">
    <source>
        <dbReference type="ARBA" id="ARBA00022737"/>
    </source>
</evidence>
<comment type="subcellular location">
    <subcellularLocation>
        <location evidence="1">Nucleus</location>
    </subcellularLocation>
</comment>
<name>A0AAD5FWJ2_9ASCO</name>
<feature type="compositionally biased region" description="Polar residues" evidence="10">
    <location>
        <begin position="675"/>
        <end position="693"/>
    </location>
</feature>
<organism evidence="12 13">
    <name type="scientific">Candida theae</name>
    <dbReference type="NCBI Taxonomy" id="1198502"/>
    <lineage>
        <taxon>Eukaryota</taxon>
        <taxon>Fungi</taxon>
        <taxon>Dikarya</taxon>
        <taxon>Ascomycota</taxon>
        <taxon>Saccharomycotina</taxon>
        <taxon>Pichiomycetes</taxon>
        <taxon>Debaryomycetaceae</taxon>
        <taxon>Candida/Lodderomyces clade</taxon>
        <taxon>Candida</taxon>
    </lineage>
</organism>
<evidence type="ECO:0000256" key="7">
    <source>
        <dbReference type="ARBA" id="ARBA00023163"/>
    </source>
</evidence>
<reference evidence="12 13" key="1">
    <citation type="journal article" date="2022" name="DNA Res.">
        <title>Genome analysis of five recently described species of the CUG-Ser clade uncovers Candida theae as a new hybrid lineage with pathogenic potential in the Candida parapsilosis species complex.</title>
        <authorList>
            <person name="Mixao V."/>
            <person name="Del Olmo V."/>
            <person name="Hegedusova E."/>
            <person name="Saus E."/>
            <person name="Pryszcz L."/>
            <person name="Cillingova A."/>
            <person name="Nosek J."/>
            <person name="Gabaldon T."/>
        </authorList>
    </citation>
    <scope>NUCLEOTIDE SEQUENCE [LARGE SCALE GENOMIC DNA]</scope>
    <source>
        <strain evidence="12 13">CBS 12239</strain>
    </source>
</reference>
<feature type="region of interest" description="Disordered" evidence="10">
    <location>
        <begin position="662"/>
        <end position="705"/>
    </location>
</feature>
<evidence type="ECO:0000259" key="11">
    <source>
        <dbReference type="PROSITE" id="PS50157"/>
    </source>
</evidence>
<keyword evidence="4 9" id="KW-0863">Zinc-finger</keyword>
<dbReference type="AlphaFoldDB" id="A0AAD5FWJ2"/>
<dbReference type="GO" id="GO:0000981">
    <property type="term" value="F:DNA-binding transcription factor activity, RNA polymerase II-specific"/>
    <property type="evidence" value="ECO:0007669"/>
    <property type="project" value="TreeGrafter"/>
</dbReference>
<feature type="compositionally biased region" description="Low complexity" evidence="10">
    <location>
        <begin position="172"/>
        <end position="185"/>
    </location>
</feature>
<dbReference type="InterPro" id="IPR050717">
    <property type="entry name" value="C2H2-ZF_Transcription_Reg"/>
</dbReference>
<dbReference type="Pfam" id="PF00096">
    <property type="entry name" value="zf-C2H2"/>
    <property type="match status" value="2"/>
</dbReference>
<feature type="domain" description="C2H2-type" evidence="11">
    <location>
        <begin position="590"/>
        <end position="617"/>
    </location>
</feature>
<dbReference type="Proteomes" id="UP001204833">
    <property type="component" value="Unassembled WGS sequence"/>
</dbReference>
<keyword evidence="5" id="KW-0862">Zinc</keyword>
<evidence type="ECO:0000256" key="1">
    <source>
        <dbReference type="ARBA" id="ARBA00004123"/>
    </source>
</evidence>
<feature type="domain" description="C2H2-type" evidence="11">
    <location>
        <begin position="562"/>
        <end position="589"/>
    </location>
</feature>
<feature type="compositionally biased region" description="Polar residues" evidence="10">
    <location>
        <begin position="453"/>
        <end position="470"/>
    </location>
</feature>
<dbReference type="SUPFAM" id="SSF57667">
    <property type="entry name" value="beta-beta-alpha zinc fingers"/>
    <property type="match status" value="1"/>
</dbReference>
<dbReference type="Gene3D" id="3.30.160.60">
    <property type="entry name" value="Classic Zinc Finger"/>
    <property type="match status" value="3"/>
</dbReference>
<gene>
    <name evidence="12" type="ORF">KGF57_005034</name>
</gene>
<feature type="compositionally biased region" description="Low complexity" evidence="10">
    <location>
        <begin position="421"/>
        <end position="434"/>
    </location>
</feature>
<dbReference type="InterPro" id="IPR036236">
    <property type="entry name" value="Znf_C2H2_sf"/>
</dbReference>
<dbReference type="FunFam" id="3.30.160.60:FF:000181">
    <property type="entry name" value="C2H2 type zinc finger protein"/>
    <property type="match status" value="1"/>
</dbReference>
<evidence type="ECO:0000256" key="10">
    <source>
        <dbReference type="SAM" id="MobiDB-lite"/>
    </source>
</evidence>
<feature type="region of interest" description="Disordered" evidence="10">
    <location>
        <begin position="156"/>
        <end position="218"/>
    </location>
</feature>
<dbReference type="GO" id="GO:0000977">
    <property type="term" value="F:RNA polymerase II transcription regulatory region sequence-specific DNA binding"/>
    <property type="evidence" value="ECO:0007669"/>
    <property type="project" value="TreeGrafter"/>
</dbReference>
<dbReference type="EMBL" id="JAIHNG010000175">
    <property type="protein sequence ID" value="KAI5948971.1"/>
    <property type="molecule type" value="Genomic_DNA"/>
</dbReference>
<keyword evidence="8" id="KW-0539">Nucleus</keyword>
<dbReference type="SMART" id="SM00355">
    <property type="entry name" value="ZnF_C2H2"/>
    <property type="match status" value="2"/>
</dbReference>
<evidence type="ECO:0000256" key="9">
    <source>
        <dbReference type="PROSITE-ProRule" id="PRU00042"/>
    </source>
</evidence>
<keyword evidence="13" id="KW-1185">Reference proteome</keyword>
<dbReference type="InterPro" id="IPR013087">
    <property type="entry name" value="Znf_C2H2_type"/>
</dbReference>
<sequence>MSYNPYLRRDDENYNSLRTSPQEFEINNFQLSNDLSNQNSMNIQHYQGEGIQGANHNYQQYQDTMSPNTNESYSDIGHQVYGSQGNIRVSYDYVELDQSGQQYVDNTGADTGLVLSTQNVPQFTNKEFLSPSSQINPHSPDITNRMPSQHSFLQVQQSSMDNHFLSPNSPGQFSSQSLYSDNSSQPASPYHDAASSFSNSNLIPPQVPGPAYSDVGSIHGGNSSTNLVNDHFDTPSNNEYLGSTQIAFGESISSANLPTMSSSSGWQQSVEADFQREEYGGLEFGARAEYPREFPMDSQLLVQKDPQTLEGNLQLNNEQVERDPNHFTFRSPQMDFDLDIKVTPPEHSGEPNPQIRENYQEEGVDKNQLLTENNLSTYNNQMKEQEIDEQNAAVNKDSSGIVISIHQAPEVMAARTPSLFSNSSANSSLNLSRTNSRDDNKSKTKEKKSSTSLVPNSQIVPSSPNSANGEENSKDLLNPEYQSIKRGRRKSHASKSSPSVSPKPRSRSPISTKSVNGDSDVGEENEDEMYDGSSQVSSREKMLELAVPPQVSKRTQKHPSVYACHLCDKRFTRPYNLKSHLRTHTDERPFICSQCGKAFARQHDRKRHEDLHSGEKKFQCKGVLKNGQPYGCGRKFARADALRRHFQTEAGKECIRLLIEEEEEEKGNGGGVPESTGSNDTEILSPDSSSTGHGSIPQVAISSPE</sequence>
<evidence type="ECO:0000256" key="6">
    <source>
        <dbReference type="ARBA" id="ARBA00023015"/>
    </source>
</evidence>
<evidence type="ECO:0000256" key="8">
    <source>
        <dbReference type="ARBA" id="ARBA00023242"/>
    </source>
</evidence>
<proteinExistence type="predicted"/>
<keyword evidence="7" id="KW-0804">Transcription</keyword>
<accession>A0AAD5FWJ2</accession>
<dbReference type="PROSITE" id="PS00028">
    <property type="entry name" value="ZINC_FINGER_C2H2_1"/>
    <property type="match status" value="2"/>
</dbReference>
<feature type="compositionally biased region" description="Basic and acidic residues" evidence="10">
    <location>
        <begin position="435"/>
        <end position="449"/>
    </location>
</feature>
<feature type="compositionally biased region" description="Polar residues" evidence="10">
    <location>
        <begin position="156"/>
        <end position="171"/>
    </location>
</feature>
<dbReference type="GO" id="GO:0009880">
    <property type="term" value="P:embryonic pattern specification"/>
    <property type="evidence" value="ECO:0007669"/>
    <property type="project" value="TreeGrafter"/>
</dbReference>
<keyword evidence="6" id="KW-0805">Transcription regulation</keyword>
<keyword evidence="3" id="KW-0677">Repeat</keyword>
<dbReference type="PROSITE" id="PS50157">
    <property type="entry name" value="ZINC_FINGER_C2H2_2"/>
    <property type="match status" value="3"/>
</dbReference>
<feature type="compositionally biased region" description="Acidic residues" evidence="10">
    <location>
        <begin position="520"/>
        <end position="530"/>
    </location>
</feature>
<dbReference type="PANTHER" id="PTHR14196:SF10">
    <property type="entry name" value="C2H2-TYPE DOMAIN-CONTAINING PROTEIN"/>
    <property type="match status" value="1"/>
</dbReference>
<dbReference type="GO" id="GO:0005634">
    <property type="term" value="C:nucleus"/>
    <property type="evidence" value="ECO:0007669"/>
    <property type="project" value="UniProtKB-SubCell"/>
</dbReference>
<dbReference type="GO" id="GO:0071468">
    <property type="term" value="P:cellular response to acidic pH"/>
    <property type="evidence" value="ECO:0007669"/>
    <property type="project" value="UniProtKB-ARBA"/>
</dbReference>
<evidence type="ECO:0000313" key="13">
    <source>
        <dbReference type="Proteomes" id="UP001204833"/>
    </source>
</evidence>
<dbReference type="GeneID" id="76153078"/>
<evidence type="ECO:0000256" key="2">
    <source>
        <dbReference type="ARBA" id="ARBA00022723"/>
    </source>
</evidence>
<dbReference type="GO" id="GO:0008270">
    <property type="term" value="F:zinc ion binding"/>
    <property type="evidence" value="ECO:0007669"/>
    <property type="project" value="UniProtKB-KW"/>
</dbReference>
<comment type="caution">
    <text evidence="12">The sequence shown here is derived from an EMBL/GenBank/DDBJ whole genome shotgun (WGS) entry which is preliminary data.</text>
</comment>
<dbReference type="GO" id="GO:0071248">
    <property type="term" value="P:cellular response to metal ion"/>
    <property type="evidence" value="ECO:0007669"/>
    <property type="project" value="UniProtKB-ARBA"/>
</dbReference>
<dbReference type="RefSeq" id="XP_051606481.1">
    <property type="nucleotide sequence ID" value="XM_051754607.1"/>
</dbReference>
<protein>
    <submittedName>
        <fullName evidence="12">CRZ1</fullName>
    </submittedName>
</protein>
<feature type="region of interest" description="Disordered" evidence="10">
    <location>
        <begin position="421"/>
        <end position="542"/>
    </location>
</feature>
<keyword evidence="2" id="KW-0479">Metal-binding</keyword>
<evidence type="ECO:0000256" key="5">
    <source>
        <dbReference type="ARBA" id="ARBA00022833"/>
    </source>
</evidence>